<dbReference type="EMBL" id="JAGJCF010000007">
    <property type="protein sequence ID" value="MBP0616496.1"/>
    <property type="molecule type" value="Genomic_DNA"/>
</dbReference>
<proteinExistence type="predicted"/>
<comment type="caution">
    <text evidence="1">The sequence shown here is derived from an EMBL/GenBank/DDBJ whole genome shotgun (WGS) entry which is preliminary data.</text>
</comment>
<dbReference type="Pfam" id="PF00756">
    <property type="entry name" value="Esterase"/>
    <property type="match status" value="1"/>
</dbReference>
<reference evidence="1 2" key="1">
    <citation type="submission" date="2021-04" db="EMBL/GenBank/DDBJ databases">
        <title>Whole genome sequence of Jiella sp. KSK16Y-1.</title>
        <authorList>
            <person name="Tuo L."/>
        </authorList>
    </citation>
    <scope>NUCLEOTIDE SEQUENCE [LARGE SCALE GENOMIC DNA]</scope>
    <source>
        <strain evidence="1 2">KSK16Y-1</strain>
    </source>
</reference>
<dbReference type="PANTHER" id="PTHR48098:SF1">
    <property type="entry name" value="DIACYLGLYCEROL ACYLTRANSFERASE_MYCOLYLTRANSFERASE AG85A"/>
    <property type="match status" value="1"/>
</dbReference>
<evidence type="ECO:0000313" key="1">
    <source>
        <dbReference type="EMBL" id="MBP0616496.1"/>
    </source>
</evidence>
<keyword evidence="2" id="KW-1185">Reference proteome</keyword>
<dbReference type="InterPro" id="IPR050583">
    <property type="entry name" value="Mycobacterial_A85_antigen"/>
</dbReference>
<dbReference type="InterPro" id="IPR000801">
    <property type="entry name" value="Esterase-like"/>
</dbReference>
<protein>
    <submittedName>
        <fullName evidence="1">Esterase family protein</fullName>
    </submittedName>
</protein>
<name>A0ABS4BIB6_9HYPH</name>
<dbReference type="Gene3D" id="3.40.50.1820">
    <property type="entry name" value="alpha/beta hydrolase"/>
    <property type="match status" value="1"/>
</dbReference>
<accession>A0ABS4BIB6</accession>
<organism evidence="1 2">
    <name type="scientific">Jiella mangrovi</name>
    <dbReference type="NCBI Taxonomy" id="2821407"/>
    <lineage>
        <taxon>Bacteria</taxon>
        <taxon>Pseudomonadati</taxon>
        <taxon>Pseudomonadota</taxon>
        <taxon>Alphaproteobacteria</taxon>
        <taxon>Hyphomicrobiales</taxon>
        <taxon>Aurantimonadaceae</taxon>
        <taxon>Jiella</taxon>
    </lineage>
</organism>
<dbReference type="SUPFAM" id="SSF53474">
    <property type="entry name" value="alpha/beta-Hydrolases"/>
    <property type="match status" value="1"/>
</dbReference>
<dbReference type="RefSeq" id="WP_209594978.1">
    <property type="nucleotide sequence ID" value="NZ_JAGJCF010000007.1"/>
</dbReference>
<gene>
    <name evidence="1" type="ORF">J6595_12980</name>
</gene>
<dbReference type="InterPro" id="IPR029058">
    <property type="entry name" value="AB_hydrolase_fold"/>
</dbReference>
<evidence type="ECO:0000313" key="2">
    <source>
        <dbReference type="Proteomes" id="UP000678276"/>
    </source>
</evidence>
<sequence>MPSRILGKDVYYTVYLPPNYDAGNRKYPLVYLMHGGWDGRNEDWFRYGGVDQILDRMINSGELPPFIAVTPEGRRDEDNQFYTYYMNDADGGYRWEDMFRQEFMPHVEKTYRVIEGKYARNIIGLSMGGYAAIAYALKDPELFASAAVLSGAFRTDAQTIALDQSGYDKRYGKAWGLGLRGVERLNEHYRANSVFELAKGFEPTGWGQTRFYIDCGADDVFFDGNAALHIAMRDLKIDHRFRVREGKHDWNYWRMAVPDALKFAGDTFRK</sequence>
<dbReference type="Proteomes" id="UP000678276">
    <property type="component" value="Unassembled WGS sequence"/>
</dbReference>
<dbReference type="PANTHER" id="PTHR48098">
    <property type="entry name" value="ENTEROCHELIN ESTERASE-RELATED"/>
    <property type="match status" value="1"/>
</dbReference>